<feature type="region of interest" description="Disordered" evidence="1">
    <location>
        <begin position="115"/>
        <end position="139"/>
    </location>
</feature>
<dbReference type="EMBL" id="JAUEPS010000013">
    <property type="protein sequence ID" value="KAK0460207.1"/>
    <property type="molecule type" value="Genomic_DNA"/>
</dbReference>
<comment type="caution">
    <text evidence="2">The sequence shown here is derived from an EMBL/GenBank/DDBJ whole genome shotgun (WGS) entry which is preliminary data.</text>
</comment>
<dbReference type="RefSeq" id="XP_060332333.1">
    <property type="nucleotide sequence ID" value="XM_060479110.1"/>
</dbReference>
<gene>
    <name evidence="2" type="ORF">EV420DRAFT_1673366</name>
</gene>
<protein>
    <submittedName>
        <fullName evidence="2">Uncharacterized protein</fullName>
    </submittedName>
</protein>
<dbReference type="GeneID" id="85362658"/>
<name>A0AA39KFG5_ARMTA</name>
<feature type="region of interest" description="Disordered" evidence="1">
    <location>
        <begin position="152"/>
        <end position="193"/>
    </location>
</feature>
<reference evidence="2" key="1">
    <citation type="submission" date="2023-06" db="EMBL/GenBank/DDBJ databases">
        <authorList>
            <consortium name="Lawrence Berkeley National Laboratory"/>
            <person name="Ahrendt S."/>
            <person name="Sahu N."/>
            <person name="Indic B."/>
            <person name="Wong-Bajracharya J."/>
            <person name="Merenyi Z."/>
            <person name="Ke H.-M."/>
            <person name="Monk M."/>
            <person name="Kocsube S."/>
            <person name="Drula E."/>
            <person name="Lipzen A."/>
            <person name="Balint B."/>
            <person name="Henrissat B."/>
            <person name="Andreopoulos B."/>
            <person name="Martin F.M."/>
            <person name="Harder C.B."/>
            <person name="Rigling D."/>
            <person name="Ford K.L."/>
            <person name="Foster G.D."/>
            <person name="Pangilinan J."/>
            <person name="Papanicolaou A."/>
            <person name="Barry K."/>
            <person name="LaButti K."/>
            <person name="Viragh M."/>
            <person name="Koriabine M."/>
            <person name="Yan M."/>
            <person name="Riley R."/>
            <person name="Champramary S."/>
            <person name="Plett K.L."/>
            <person name="Tsai I.J."/>
            <person name="Slot J."/>
            <person name="Sipos G."/>
            <person name="Plett J."/>
            <person name="Nagy L.G."/>
            <person name="Grigoriev I.V."/>
        </authorList>
    </citation>
    <scope>NUCLEOTIDE SEQUENCE</scope>
    <source>
        <strain evidence="2">CCBAS 213</strain>
    </source>
</reference>
<organism evidence="2 3">
    <name type="scientific">Armillaria tabescens</name>
    <name type="common">Ringless honey mushroom</name>
    <name type="synonym">Agaricus tabescens</name>
    <dbReference type="NCBI Taxonomy" id="1929756"/>
    <lineage>
        <taxon>Eukaryota</taxon>
        <taxon>Fungi</taxon>
        <taxon>Dikarya</taxon>
        <taxon>Basidiomycota</taxon>
        <taxon>Agaricomycotina</taxon>
        <taxon>Agaricomycetes</taxon>
        <taxon>Agaricomycetidae</taxon>
        <taxon>Agaricales</taxon>
        <taxon>Marasmiineae</taxon>
        <taxon>Physalacriaceae</taxon>
        <taxon>Desarmillaria</taxon>
    </lineage>
</organism>
<proteinExistence type="predicted"/>
<dbReference type="Proteomes" id="UP001175211">
    <property type="component" value="Unassembled WGS sequence"/>
</dbReference>
<dbReference type="AlphaFoldDB" id="A0AA39KFG5"/>
<feature type="compositionally biased region" description="Low complexity" evidence="1">
    <location>
        <begin position="115"/>
        <end position="132"/>
    </location>
</feature>
<evidence type="ECO:0000313" key="2">
    <source>
        <dbReference type="EMBL" id="KAK0460207.1"/>
    </source>
</evidence>
<sequence>MDEKTQSSQIITSSYTAFTPTFTFIPSSTSTNSRGIEIPNTLAATADSEATAYSHKMSPTVIVTIIIGSLTLPARNNTDEIGLETVVSNPILPLISQSSPPSARTMRESTMTIESLTSESSSLQRRLSQSSRNANEEEMVQLRQQLGHTDEQMGFVHGGSLPPSYHSARRSDNSDPFRSSLPLATPLPPYEIG</sequence>
<accession>A0AA39KFG5</accession>
<evidence type="ECO:0000313" key="3">
    <source>
        <dbReference type="Proteomes" id="UP001175211"/>
    </source>
</evidence>
<evidence type="ECO:0000256" key="1">
    <source>
        <dbReference type="SAM" id="MobiDB-lite"/>
    </source>
</evidence>
<keyword evidence="3" id="KW-1185">Reference proteome</keyword>